<protein>
    <submittedName>
        <fullName evidence="1">Uncharacterized protein</fullName>
    </submittedName>
</protein>
<organism evidence="1 2">
    <name type="scientific">Sporotomaculum syntrophicum</name>
    <dbReference type="NCBI Taxonomy" id="182264"/>
    <lineage>
        <taxon>Bacteria</taxon>
        <taxon>Bacillati</taxon>
        <taxon>Bacillota</taxon>
        <taxon>Clostridia</taxon>
        <taxon>Eubacteriales</taxon>
        <taxon>Desulfallaceae</taxon>
        <taxon>Sporotomaculum</taxon>
    </lineage>
</organism>
<dbReference type="Proteomes" id="UP000798488">
    <property type="component" value="Unassembled WGS sequence"/>
</dbReference>
<name>A0A9D2WRX0_9FIRM</name>
<proteinExistence type="predicted"/>
<dbReference type="AlphaFoldDB" id="A0A9D2WRX0"/>
<evidence type="ECO:0000313" key="2">
    <source>
        <dbReference type="Proteomes" id="UP000798488"/>
    </source>
</evidence>
<evidence type="ECO:0000313" key="1">
    <source>
        <dbReference type="EMBL" id="KAF1086319.1"/>
    </source>
</evidence>
<keyword evidence="2" id="KW-1185">Reference proteome</keyword>
<reference evidence="1" key="1">
    <citation type="submission" date="2016-02" db="EMBL/GenBank/DDBJ databases">
        <title>Draft Genome Sequence of Sporotomaculum syntrophicum Strain FB, a Syntrophic Benzoate Degrader.</title>
        <authorList>
            <person name="Nobu M.K."/>
            <person name="Narihiro T."/>
            <person name="Qiu Y.-L."/>
            <person name="Ohashi A."/>
            <person name="Liu W.-T."/>
            <person name="Yuji S."/>
        </authorList>
    </citation>
    <scope>NUCLEOTIDE SEQUENCE</scope>
    <source>
        <strain evidence="1">FB</strain>
    </source>
</reference>
<accession>A0A9D2WRX0</accession>
<comment type="caution">
    <text evidence="1">The sequence shown here is derived from an EMBL/GenBank/DDBJ whole genome shotgun (WGS) entry which is preliminary data.</text>
</comment>
<dbReference type="EMBL" id="LSRS01000001">
    <property type="protein sequence ID" value="KAF1086319.1"/>
    <property type="molecule type" value="Genomic_DNA"/>
</dbReference>
<sequence>MVRKFTKAKAIFPTDDSIRKVVFLSVKEIAKKWTMPVRNWAMAYSQIMIFFADRFAA</sequence>
<gene>
    <name evidence="1" type="ORF">SPSYN_00037</name>
</gene>